<dbReference type="Gene3D" id="3.40.50.12780">
    <property type="entry name" value="N-terminal domain of ligase-like"/>
    <property type="match status" value="1"/>
</dbReference>
<comment type="similarity">
    <text evidence="1">Belongs to the ATP-dependent AMP-binding enzyme family.</text>
</comment>
<comment type="caution">
    <text evidence="3">The sequence shown here is derived from an EMBL/GenBank/DDBJ whole genome shotgun (WGS) entry which is preliminary data.</text>
</comment>
<proteinExistence type="inferred from homology"/>
<feature type="non-terminal residue" evidence="3">
    <location>
        <position position="178"/>
    </location>
</feature>
<dbReference type="PANTHER" id="PTHR43201:SF8">
    <property type="entry name" value="ACYL-COA SYNTHETASE FAMILY MEMBER 3"/>
    <property type="match status" value="1"/>
</dbReference>
<dbReference type="Pfam" id="PF00501">
    <property type="entry name" value="AMP-binding"/>
    <property type="match status" value="1"/>
</dbReference>
<dbReference type="OrthoDB" id="2962993at2759"/>
<dbReference type="PANTHER" id="PTHR43201">
    <property type="entry name" value="ACYL-COA SYNTHETASE"/>
    <property type="match status" value="1"/>
</dbReference>
<keyword evidence="3" id="KW-0436">Ligase</keyword>
<gene>
    <name evidence="3" type="ORF">ABL78_8448</name>
</gene>
<dbReference type="InterPro" id="IPR000873">
    <property type="entry name" value="AMP-dep_synth/lig_dom"/>
</dbReference>
<dbReference type="GO" id="GO:0031956">
    <property type="term" value="F:medium-chain fatty acid-CoA ligase activity"/>
    <property type="evidence" value="ECO:0007669"/>
    <property type="project" value="TreeGrafter"/>
</dbReference>
<dbReference type="EMBL" id="LJSK01000789">
    <property type="protein sequence ID" value="KPI82541.1"/>
    <property type="molecule type" value="Genomic_DNA"/>
</dbReference>
<dbReference type="VEuPathDB" id="TriTrypDB:Lsey_0791_0010"/>
<evidence type="ECO:0000313" key="4">
    <source>
        <dbReference type="Proteomes" id="UP000038009"/>
    </source>
</evidence>
<evidence type="ECO:0000256" key="1">
    <source>
        <dbReference type="ARBA" id="ARBA00006432"/>
    </source>
</evidence>
<evidence type="ECO:0000313" key="3">
    <source>
        <dbReference type="EMBL" id="KPI82541.1"/>
    </source>
</evidence>
<dbReference type="Proteomes" id="UP000038009">
    <property type="component" value="Unassembled WGS sequence"/>
</dbReference>
<reference evidence="3 4" key="1">
    <citation type="journal article" date="2015" name="PLoS Pathog.">
        <title>Leptomonas seymouri: Adaptations to the Dixenous Life Cycle Analyzed by Genome Sequencing, Transcriptome Profiling and Co-infection with Leishmania donovani.</title>
        <authorList>
            <person name="Kraeva N."/>
            <person name="Butenko A."/>
            <person name="Hlavacova J."/>
            <person name="Kostygov A."/>
            <person name="Myskova J."/>
            <person name="Grybchuk D."/>
            <person name="Lestinova T."/>
            <person name="Votypka J."/>
            <person name="Volf P."/>
            <person name="Opperdoes F."/>
            <person name="Flegontov P."/>
            <person name="Lukes J."/>
            <person name="Yurchenko V."/>
        </authorList>
    </citation>
    <scope>NUCLEOTIDE SEQUENCE [LARGE SCALE GENOMIC DNA]</scope>
    <source>
        <strain evidence="3 4">ATCC 30220</strain>
    </source>
</reference>
<evidence type="ECO:0000259" key="2">
    <source>
        <dbReference type="Pfam" id="PF00501"/>
    </source>
</evidence>
<feature type="domain" description="AMP-dependent synthetase/ligase" evidence="2">
    <location>
        <begin position="48"/>
        <end position="174"/>
    </location>
</feature>
<keyword evidence="4" id="KW-1185">Reference proteome</keyword>
<name>A0A0N1PAU4_LEPSE</name>
<organism evidence="3 4">
    <name type="scientific">Leptomonas seymouri</name>
    <dbReference type="NCBI Taxonomy" id="5684"/>
    <lineage>
        <taxon>Eukaryota</taxon>
        <taxon>Discoba</taxon>
        <taxon>Euglenozoa</taxon>
        <taxon>Kinetoplastea</taxon>
        <taxon>Metakinetoplastina</taxon>
        <taxon>Trypanosomatida</taxon>
        <taxon>Trypanosomatidae</taxon>
        <taxon>Leishmaniinae</taxon>
        <taxon>Leptomonas</taxon>
    </lineage>
</organism>
<accession>A0A0N1PAU4</accession>
<dbReference type="GO" id="GO:0006631">
    <property type="term" value="P:fatty acid metabolic process"/>
    <property type="evidence" value="ECO:0007669"/>
    <property type="project" value="TreeGrafter"/>
</dbReference>
<dbReference type="AlphaFoldDB" id="A0A0N1PAU4"/>
<protein>
    <submittedName>
        <fullName evidence="3">Putative long-chain-fatty-acid-CoA ligase</fullName>
    </submittedName>
</protein>
<sequence length="178" mass="20269">MQGTSVLEVEWLQPAESACAPLKTAEDVVKRLNDERAATQERERDRQVEVILQEYRARHQAPADMVQEAAAYCFDSDHLEELNPLFRRWYEDPTSRPNKHDDCLMIYTSGTTARPKGTVHTHASVANMVKVLQDAWEWRETDGVLNVLPVHHIHGLVNILLCSLASNARCVFTKFDDA</sequence>
<dbReference type="InterPro" id="IPR042099">
    <property type="entry name" value="ANL_N_sf"/>
</dbReference>
<dbReference type="SUPFAM" id="SSF56801">
    <property type="entry name" value="Acetyl-CoA synthetase-like"/>
    <property type="match status" value="1"/>
</dbReference>